<evidence type="ECO:0000256" key="2">
    <source>
        <dbReference type="ARBA" id="ARBA00022679"/>
    </source>
</evidence>
<accession>A0A7U8C583</accession>
<dbReference type="InterPro" id="IPR015890">
    <property type="entry name" value="Chorismate_C"/>
</dbReference>
<dbReference type="EC" id="2.6.1.85" evidence="1"/>
<dbReference type="Proteomes" id="UP000002171">
    <property type="component" value="Unassembled WGS sequence"/>
</dbReference>
<name>A0A7U8C583_NEPCE</name>
<dbReference type="Gene3D" id="3.60.120.10">
    <property type="entry name" value="Anthranilate synthase"/>
    <property type="match status" value="1"/>
</dbReference>
<organism evidence="6 7">
    <name type="scientific">Neptuniibacter caesariensis</name>
    <dbReference type="NCBI Taxonomy" id="207954"/>
    <lineage>
        <taxon>Bacteria</taxon>
        <taxon>Pseudomonadati</taxon>
        <taxon>Pseudomonadota</taxon>
        <taxon>Gammaproteobacteria</taxon>
        <taxon>Oceanospirillales</taxon>
        <taxon>Oceanospirillaceae</taxon>
        <taxon>Neptuniibacter</taxon>
    </lineage>
</organism>
<dbReference type="AlphaFoldDB" id="A0A7U8C583"/>
<evidence type="ECO:0000313" key="7">
    <source>
        <dbReference type="Proteomes" id="UP000002171"/>
    </source>
</evidence>
<sequence length="445" mass="50000">MITQRSLPYLTSSEPYFEKVRELGQAVFLDSGRPKCPWGRFDIIAAAPVESLELDANNPDNAFDQLEALYQRYAIDLDENPDLPFQGGIIGHFAYDLGRCAETLPTCAEDFAKLPDMRVGMYLWAVVVDHHKQTAVLVADSRVSVDQIDALESRLLKESNAKKQPFSLRAPFKANMDEAGYRVKLNKVDEYIHAGDCYQVNFAQRWNSEYQGDSWQAYKQLRSAAPTPYSAFIDSGKDQILSLSPEQFLETLNGQVTTKPIKGTRPRSQDTDTDNQLKQELAESLKDRAENLMIVDLLRNDLSKVCEHNSVKVPKLFNIESYANVHHKVSTVTGKLSDKYTPIALLKHCFPGGSITGAPKIRAMEIIEELEPHRRSIYCGSIGYISLCGRMDTSITIRTLLCEDNHIYCWAGGGIVADSVSSMEYKETFDKVNNLLHCLEATIPK</sequence>
<protein>
    <recommendedName>
        <fullName evidence="1">aminodeoxychorismate synthase</fullName>
        <ecNumber evidence="1">2.6.1.85</ecNumber>
    </recommendedName>
</protein>
<dbReference type="InterPro" id="IPR005802">
    <property type="entry name" value="ADC_synth_comp_1"/>
</dbReference>
<dbReference type="GO" id="GO:0046820">
    <property type="term" value="F:4-amino-4-deoxychorismate synthase activity"/>
    <property type="evidence" value="ECO:0007669"/>
    <property type="project" value="UniProtKB-EC"/>
</dbReference>
<keyword evidence="2 6" id="KW-0808">Transferase</keyword>
<evidence type="ECO:0000256" key="1">
    <source>
        <dbReference type="ARBA" id="ARBA00013139"/>
    </source>
</evidence>
<dbReference type="Pfam" id="PF04715">
    <property type="entry name" value="Anth_synt_I_N"/>
    <property type="match status" value="1"/>
</dbReference>
<evidence type="ECO:0000259" key="5">
    <source>
        <dbReference type="Pfam" id="PF04715"/>
    </source>
</evidence>
<proteinExistence type="predicted"/>
<dbReference type="PANTHER" id="PTHR11236">
    <property type="entry name" value="AMINOBENZOATE/ANTHRANILATE SYNTHASE"/>
    <property type="match status" value="1"/>
</dbReference>
<dbReference type="Pfam" id="PF00425">
    <property type="entry name" value="Chorismate_bind"/>
    <property type="match status" value="1"/>
</dbReference>
<evidence type="ECO:0000313" key="6">
    <source>
        <dbReference type="EMBL" id="EAR61815.1"/>
    </source>
</evidence>
<dbReference type="OrthoDB" id="9803598at2"/>
<reference evidence="6 7" key="1">
    <citation type="submission" date="2006-02" db="EMBL/GenBank/DDBJ databases">
        <authorList>
            <person name="Pinhassi J."/>
            <person name="Pedros-Alio C."/>
            <person name="Ferriera S."/>
            <person name="Johnson J."/>
            <person name="Kravitz S."/>
            <person name="Halpern A."/>
            <person name="Remington K."/>
            <person name="Beeson K."/>
            <person name="Tran B."/>
            <person name="Rogers Y.-H."/>
            <person name="Friedman R."/>
            <person name="Venter J.C."/>
        </authorList>
    </citation>
    <scope>NUCLEOTIDE SEQUENCE [LARGE SCALE GENOMIC DNA]</scope>
    <source>
        <strain evidence="6 7">MED92</strain>
    </source>
</reference>
<dbReference type="GO" id="GO:0000162">
    <property type="term" value="P:L-tryptophan biosynthetic process"/>
    <property type="evidence" value="ECO:0007669"/>
    <property type="project" value="TreeGrafter"/>
</dbReference>
<feature type="compositionally biased region" description="Basic and acidic residues" evidence="3">
    <location>
        <begin position="267"/>
        <end position="276"/>
    </location>
</feature>
<gene>
    <name evidence="6" type="ORF">MED92_04432</name>
</gene>
<dbReference type="InterPro" id="IPR006805">
    <property type="entry name" value="Anth_synth_I_N"/>
</dbReference>
<dbReference type="InterPro" id="IPR019999">
    <property type="entry name" value="Anth_synth_I-like"/>
</dbReference>
<dbReference type="PRINTS" id="PR00095">
    <property type="entry name" value="ANTSNTHASEI"/>
</dbReference>
<feature type="region of interest" description="Disordered" evidence="3">
    <location>
        <begin position="255"/>
        <end position="276"/>
    </location>
</feature>
<dbReference type="NCBIfam" id="TIGR00553">
    <property type="entry name" value="pabB"/>
    <property type="match status" value="1"/>
</dbReference>
<dbReference type="GO" id="GO:0009396">
    <property type="term" value="P:folic acid-containing compound biosynthetic process"/>
    <property type="evidence" value="ECO:0007669"/>
    <property type="project" value="InterPro"/>
</dbReference>
<evidence type="ECO:0000259" key="4">
    <source>
        <dbReference type="Pfam" id="PF00425"/>
    </source>
</evidence>
<feature type="domain" description="Anthranilate synthase component I N-terminal" evidence="5">
    <location>
        <begin position="17"/>
        <end position="135"/>
    </location>
</feature>
<dbReference type="SUPFAM" id="SSF56322">
    <property type="entry name" value="ADC synthase"/>
    <property type="match status" value="1"/>
</dbReference>
<feature type="domain" description="Chorismate-utilising enzyme C-terminal" evidence="4">
    <location>
        <begin position="178"/>
        <end position="431"/>
    </location>
</feature>
<keyword evidence="7" id="KW-1185">Reference proteome</keyword>
<keyword evidence="6" id="KW-0032">Aminotransferase</keyword>
<dbReference type="InterPro" id="IPR005801">
    <property type="entry name" value="ADC_synthase"/>
</dbReference>
<dbReference type="RefSeq" id="WP_007022901.1">
    <property type="nucleotide sequence ID" value="NZ_CH724127.1"/>
</dbReference>
<dbReference type="EMBL" id="AAOW01000006">
    <property type="protein sequence ID" value="EAR61815.1"/>
    <property type="molecule type" value="Genomic_DNA"/>
</dbReference>
<evidence type="ECO:0000256" key="3">
    <source>
        <dbReference type="SAM" id="MobiDB-lite"/>
    </source>
</evidence>
<comment type="caution">
    <text evidence="6">The sequence shown here is derived from an EMBL/GenBank/DDBJ whole genome shotgun (WGS) entry which is preliminary data.</text>
</comment>
<dbReference type="PANTHER" id="PTHR11236:SF50">
    <property type="entry name" value="AMINODEOXYCHORISMATE SYNTHASE COMPONENT 1"/>
    <property type="match status" value="1"/>
</dbReference>